<keyword evidence="5 12" id="KW-0812">Transmembrane</keyword>
<dbReference type="AlphaFoldDB" id="A0AAV2ZW34"/>
<dbReference type="PANTHER" id="PTHR11394">
    <property type="entry name" value="TASTE RECEPTOR TYPE 2"/>
    <property type="match status" value="1"/>
</dbReference>
<name>A0AAV2ZW34_PYXAD</name>
<reference evidence="14" key="1">
    <citation type="thesis" date="2020" institute="ProQuest LLC" country="789 East Eisenhower Parkway, Ann Arbor, MI, USA">
        <title>Comparative Genomics and Chromosome Evolution.</title>
        <authorList>
            <person name="Mudd A.B."/>
        </authorList>
    </citation>
    <scope>NUCLEOTIDE SEQUENCE</scope>
    <source>
        <strain evidence="14">1538</strain>
        <tissue evidence="14">Blood</tissue>
    </source>
</reference>
<evidence type="ECO:0000313" key="15">
    <source>
        <dbReference type="Proteomes" id="UP001181693"/>
    </source>
</evidence>
<dbReference type="GO" id="GO:0016020">
    <property type="term" value="C:membrane"/>
    <property type="evidence" value="ECO:0007669"/>
    <property type="project" value="UniProtKB-SubCell"/>
</dbReference>
<evidence type="ECO:0000256" key="13">
    <source>
        <dbReference type="SAM" id="Phobius"/>
    </source>
</evidence>
<proteinExistence type="inferred from homology"/>
<evidence type="ECO:0000256" key="2">
    <source>
        <dbReference type="ARBA" id="ARBA00007376"/>
    </source>
</evidence>
<sequence>MELVKAILIFICISETTVSFFLNSCIALIHIKFPRDGVRMNPSDLIQLVMAVTNITMRGIMFINNIHVWLPIYDQLNIFHTVVILAPFHWYFNFWLIAWLSTHYCTTITNLNHQIFVWMKKNIPPLPSSSPYIIRSGNSTSSEIKMSIQGFNFIILACANICVSFSIILVSLVTTVFSLLKHVWNMKQGVSGISRPNVNAQVRAVRTMILLLLLAAIISTAYLLIFLPRPDFHQSVYKFAWLVLDFYSLLEASIIIQSSPKLRKKLLWMI</sequence>
<evidence type="ECO:0000256" key="5">
    <source>
        <dbReference type="ARBA" id="ARBA00022692"/>
    </source>
</evidence>
<evidence type="ECO:0000256" key="11">
    <source>
        <dbReference type="RuleBase" id="RU004423"/>
    </source>
</evidence>
<evidence type="ECO:0000256" key="8">
    <source>
        <dbReference type="ARBA" id="ARBA00023136"/>
    </source>
</evidence>
<comment type="caution">
    <text evidence="14">The sequence shown here is derived from an EMBL/GenBank/DDBJ whole genome shotgun (WGS) entry which is preliminary data.</text>
</comment>
<evidence type="ECO:0000256" key="10">
    <source>
        <dbReference type="ARBA" id="ARBA00023224"/>
    </source>
</evidence>
<evidence type="ECO:0000256" key="3">
    <source>
        <dbReference type="ARBA" id="ARBA00022480"/>
    </source>
</evidence>
<feature type="transmembrane region" description="Helical" evidence="13">
    <location>
        <begin position="6"/>
        <end position="33"/>
    </location>
</feature>
<gene>
    <name evidence="14" type="ORF">GDO54_014769</name>
</gene>
<evidence type="ECO:0000256" key="9">
    <source>
        <dbReference type="ARBA" id="ARBA00023170"/>
    </source>
</evidence>
<evidence type="ECO:0000256" key="1">
    <source>
        <dbReference type="ARBA" id="ARBA00004141"/>
    </source>
</evidence>
<keyword evidence="9 12" id="KW-0675">Receptor</keyword>
<evidence type="ECO:0000313" key="14">
    <source>
        <dbReference type="EMBL" id="DBA18874.1"/>
    </source>
</evidence>
<feature type="transmembrane region" description="Helical" evidence="13">
    <location>
        <begin position="78"/>
        <end position="100"/>
    </location>
</feature>
<keyword evidence="15" id="KW-1185">Reference proteome</keyword>
<dbReference type="Proteomes" id="UP001181693">
    <property type="component" value="Unassembled WGS sequence"/>
</dbReference>
<dbReference type="GO" id="GO:0033038">
    <property type="term" value="F:bitter taste receptor activity"/>
    <property type="evidence" value="ECO:0007669"/>
    <property type="project" value="InterPro"/>
</dbReference>
<dbReference type="GO" id="GO:0004930">
    <property type="term" value="F:G protein-coupled receptor activity"/>
    <property type="evidence" value="ECO:0007669"/>
    <property type="project" value="UniProtKB-KW"/>
</dbReference>
<comment type="similarity">
    <text evidence="2 11">Belongs to the G-protein coupled receptor T2R family.</text>
</comment>
<evidence type="ECO:0000256" key="7">
    <source>
        <dbReference type="ARBA" id="ARBA00023040"/>
    </source>
</evidence>
<evidence type="ECO:0000256" key="4">
    <source>
        <dbReference type="ARBA" id="ARBA00022606"/>
    </source>
</evidence>
<evidence type="ECO:0000256" key="12">
    <source>
        <dbReference type="RuleBase" id="RU004424"/>
    </source>
</evidence>
<organism evidence="14 15">
    <name type="scientific">Pyxicephalus adspersus</name>
    <name type="common">African bullfrog</name>
    <dbReference type="NCBI Taxonomy" id="30357"/>
    <lineage>
        <taxon>Eukaryota</taxon>
        <taxon>Metazoa</taxon>
        <taxon>Chordata</taxon>
        <taxon>Craniata</taxon>
        <taxon>Vertebrata</taxon>
        <taxon>Euteleostomi</taxon>
        <taxon>Amphibia</taxon>
        <taxon>Batrachia</taxon>
        <taxon>Anura</taxon>
        <taxon>Neobatrachia</taxon>
        <taxon>Ranoidea</taxon>
        <taxon>Pyxicephalidae</taxon>
        <taxon>Pyxicephalinae</taxon>
        <taxon>Pyxicephalus</taxon>
    </lineage>
</organism>
<keyword evidence="7 12" id="KW-0297">G-protein coupled receptor</keyword>
<keyword evidence="3 12" id="KW-0919">Taste</keyword>
<accession>A0AAV2ZW34</accession>
<keyword evidence="10 12" id="KW-0807">Transducer</keyword>
<feature type="transmembrane region" description="Helical" evidence="13">
    <location>
        <begin position="239"/>
        <end position="259"/>
    </location>
</feature>
<dbReference type="EMBL" id="DYDO01000008">
    <property type="protein sequence ID" value="DBA18874.1"/>
    <property type="molecule type" value="Genomic_DNA"/>
</dbReference>
<keyword evidence="8 12" id="KW-0472">Membrane</keyword>
<protein>
    <recommendedName>
        <fullName evidence="12">Taste receptor type 2</fullName>
    </recommendedName>
</protein>
<feature type="transmembrane region" description="Helical" evidence="13">
    <location>
        <begin position="151"/>
        <end position="184"/>
    </location>
</feature>
<dbReference type="PANTHER" id="PTHR11394:SF47">
    <property type="entry name" value="TASTE RECEPTOR TYPE 2 MEMBER 40"/>
    <property type="match status" value="1"/>
</dbReference>
<dbReference type="Pfam" id="PF05296">
    <property type="entry name" value="TAS2R"/>
    <property type="match status" value="2"/>
</dbReference>
<dbReference type="InterPro" id="IPR007960">
    <property type="entry name" value="TAS2R"/>
</dbReference>
<keyword evidence="4 12" id="KW-0716">Sensory transduction</keyword>
<comment type="subcellular location">
    <subcellularLocation>
        <location evidence="1 12">Membrane</location>
        <topology evidence="1 12">Multi-pass membrane protein</topology>
    </subcellularLocation>
</comment>
<evidence type="ECO:0000256" key="6">
    <source>
        <dbReference type="ARBA" id="ARBA00022989"/>
    </source>
</evidence>
<feature type="transmembrane region" description="Helical" evidence="13">
    <location>
        <begin position="204"/>
        <end position="227"/>
    </location>
</feature>
<keyword evidence="6 13" id="KW-1133">Transmembrane helix</keyword>